<dbReference type="RefSeq" id="WP_014373649.1">
    <property type="nucleotide sequence ID" value="NC_016940.1"/>
</dbReference>
<evidence type="ECO:0000313" key="1">
    <source>
        <dbReference type="EMBL" id="AFC23405.1"/>
    </source>
</evidence>
<dbReference type="AlphaFoldDB" id="H6L0H5"/>
<dbReference type="NCBIfam" id="TIGR03696">
    <property type="entry name" value="Rhs_assc_core"/>
    <property type="match status" value="1"/>
</dbReference>
<dbReference type="InterPro" id="IPR022385">
    <property type="entry name" value="Rhs_assc_core"/>
</dbReference>
<name>H6L0H5_SAPGL</name>
<keyword evidence="2" id="KW-1185">Reference proteome</keyword>
<reference evidence="1 2" key="1">
    <citation type="journal article" date="2012" name="Stand. Genomic Sci.">
        <title>Complete genome sequencing and analysis of Saprospira grandis str. Lewin, a predatory marine bacterium.</title>
        <authorList>
            <person name="Saw J.H."/>
            <person name="Yuryev A."/>
            <person name="Kanbe M."/>
            <person name="Hou S."/>
            <person name="Young A.G."/>
            <person name="Aizawa S."/>
            <person name="Alam M."/>
        </authorList>
    </citation>
    <scope>NUCLEOTIDE SEQUENCE [LARGE SCALE GENOMIC DNA]</scope>
    <source>
        <strain evidence="1 2">Lewin</strain>
    </source>
</reference>
<dbReference type="EMBL" id="CP002831">
    <property type="protein sequence ID" value="AFC23405.1"/>
    <property type="molecule type" value="Genomic_DNA"/>
</dbReference>
<dbReference type="KEGG" id="sgn:SGRA_0666"/>
<protein>
    <submittedName>
        <fullName evidence="1">YD repeat protein</fullName>
    </submittedName>
</protein>
<dbReference type="OrthoDB" id="976756at2"/>
<accession>H6L0H5</accession>
<evidence type="ECO:0000313" key="2">
    <source>
        <dbReference type="Proteomes" id="UP000007519"/>
    </source>
</evidence>
<dbReference type="Gene3D" id="2.180.10.10">
    <property type="entry name" value="RHS repeat-associated core"/>
    <property type="match status" value="1"/>
</dbReference>
<dbReference type="Proteomes" id="UP000007519">
    <property type="component" value="Chromosome"/>
</dbReference>
<gene>
    <name evidence="1" type="ordered locus">SGRA_0666</name>
</gene>
<dbReference type="eggNOG" id="COG3209">
    <property type="taxonomic scope" value="Bacteria"/>
</dbReference>
<proteinExistence type="predicted"/>
<dbReference type="STRING" id="984262.SGRA_0666"/>
<organism evidence="1 2">
    <name type="scientific">Saprospira grandis (strain Lewin)</name>
    <dbReference type="NCBI Taxonomy" id="984262"/>
    <lineage>
        <taxon>Bacteria</taxon>
        <taxon>Pseudomonadati</taxon>
        <taxon>Bacteroidota</taxon>
        <taxon>Saprospiria</taxon>
        <taxon>Saprospirales</taxon>
        <taxon>Saprospiraceae</taxon>
        <taxon>Saprospira</taxon>
    </lineage>
</organism>
<sequence>MLFWAGYKGFSLEYAYDLVSGNVREVAYQAGEADAFYHKYSYDADNRLRLAYSSEDGRLWQKEARYYYYAHGPLARVELGEELLGSDYRYSLQGWIIGVNGLVKNAVWTDPGADGHETGRHRWFSRDEYAYGLGYNELAYTPIGGSSLIDGAAWGDMSGDILSKDGVSGLFNGNIAYMQTALPQLAREGMGSGSYASAYQYDQLHRIVSSEGYSYYSPRAYWTKRCAIGDCEARSSYSYDANGNILSLSRYARGNQIDDLSYHYTYDVDPAQLPEVSSQATGQLYNNQLQYVTDGVGASTVGDLTSQPGQDGVVALYSQNYVYDEIGNLVRDSSEQIEEIVWNVQGKVQEVRFEVGKPGPSVLQYEYDPMGNRLAKKKLYVDGPVDIRSEGQYYVRDPQGNVLAVYQYNEENIALVDDKDSLYLEELHLYGSARLGILKKALALRYRDESGAVGLPAGSLLKTALAQSSYQQLELGRRRYELSNHLGNVLATVSDKSLGQDSSQTGQADYYLAQVSSASLYYPFGWEMPGRKFVSGEGYRFGFNGVEQEDEVSEGSYTTTYRSLDTRVGRWRSVDPAASLYYSWSPYNLSMNNPVTNTDPSGATVVYGNEQAERDIESRTSKEIELTDDLWKKAGRKQRKKWKKSGISVGSKISNPKYNETFASYIDHLHSLEETYTISYSSTEEGGFYSTAEIGKFEIKYGSMSEHYGGNRFHTLFEEVHHAFSFSKGHFGMSTLSEKGIAMRNYDVYDELDAKIFSLEAGSISPTYTYSFEENGTPLDLEVPTTLGMINNRSLTKEQKASFLVDRKRYTVTGVAFPGTGKESQISTRLPLGGDYDAYFKGSNRNTKIVNDGVQIKSFSKDMQLYPFQQ</sequence>
<dbReference type="HOGENOM" id="CLU_329794_0_0_10"/>